<dbReference type="eggNOG" id="arCOG02911">
    <property type="taxonomic scope" value="Archaea"/>
</dbReference>
<evidence type="ECO:0000313" key="3">
    <source>
        <dbReference type="Proteomes" id="UP000011626"/>
    </source>
</evidence>
<dbReference type="Proteomes" id="UP000011626">
    <property type="component" value="Unassembled WGS sequence"/>
</dbReference>
<keyword evidence="3" id="KW-1185">Reference proteome</keyword>
<dbReference type="AlphaFoldDB" id="M0D109"/>
<gene>
    <name evidence="2" type="ORF">C475_03229</name>
</gene>
<reference evidence="2 3" key="1">
    <citation type="journal article" date="2014" name="PLoS Genet.">
        <title>Phylogenetically driven sequencing of extremely halophilic archaea reveals strategies for static and dynamic osmo-response.</title>
        <authorList>
            <person name="Becker E.A."/>
            <person name="Seitzer P.M."/>
            <person name="Tritt A."/>
            <person name="Larsen D."/>
            <person name="Krusor M."/>
            <person name="Yao A.I."/>
            <person name="Wu D."/>
            <person name="Madern D."/>
            <person name="Eisen J.A."/>
            <person name="Darling A.E."/>
            <person name="Facciotti M.T."/>
        </authorList>
    </citation>
    <scope>NUCLEOTIDE SEQUENCE [LARGE SCALE GENOMIC DNA]</scope>
    <source>
        <strain evidence="2 3">2-9-1</strain>
    </source>
</reference>
<name>M0D109_9EURY</name>
<comment type="caution">
    <text evidence="2">The sequence shown here is derived from an EMBL/GenBank/DDBJ whole genome shotgun (WGS) entry which is preliminary data.</text>
</comment>
<dbReference type="Pfam" id="PF23960">
    <property type="entry name" value="DUF7289"/>
    <property type="match status" value="1"/>
</dbReference>
<evidence type="ECO:0000313" key="2">
    <source>
        <dbReference type="EMBL" id="ELZ29196.1"/>
    </source>
</evidence>
<feature type="domain" description="DUF7305" evidence="1">
    <location>
        <begin position="510"/>
        <end position="680"/>
    </location>
</feature>
<dbReference type="InterPro" id="IPR055729">
    <property type="entry name" value="DUF7305"/>
</dbReference>
<proteinExistence type="predicted"/>
<sequence>MVLLAGLVLAGATVVVVAGSTAINEAQDGTSYSTAEQSMQSLDAEIQETLANDGGQSFDLPPIENGNWKRVDDGAVTLTLEGSGGSSDSVSTDLGAIVYEQGERTLAYQNGAIFERTGEGTAVTSEPQIGYRTRNDEPTLNIPVVQLLGTGNGVDGRVRFEQQPATDLLESIDRSKFASIGAGEPINPIRPGMEVTLTIESQYYEGWGAVLESRLSAPISYDHTNEQVSFTLQGPSPATSVSTSITAVGGVLPVTNTISTDSYDSANGPYSAPGGSNGDVWTRGSLDPSSAVTIRGDVRAEEGVEQITNTLEVYGTTALGDNPSGTTVFAGGSPVFRDTFSTKDTFETAGSSVTFQGDVIVDNDVVLFDGSVIEDPGPDEADMYVDGDAEIGSGAVIEGDLYVRGDLEFSDNTGGGAKPYVKGDVITTDQNIEGNPSEVVVDGTVQQPSTIPSSSMEDPLETDVPADLTERNPSEVNSDFQTFSNPGDRDNTAATYISGNELICGGLSQCYKNAGPNPQLWSNDDTNTIRLEAGDYYLNAIDLGNTNLELDTSNGPIRIFVRDYVSVIGSSTISVPSAENDVEIYVDGQSTSSGGHAFYMTGSSKFTTTGDQASLMSVYVNPSKSMELNSDASFTGLLHGGSSSGADTKVTNDVDMYGSMIGDVTEVSSNFEIHYDEALSSRSYVTSVSGSDRILYLQMKNRAVSVDG</sequence>
<dbReference type="EMBL" id="AOIU01000008">
    <property type="protein sequence ID" value="ELZ29196.1"/>
    <property type="molecule type" value="Genomic_DNA"/>
</dbReference>
<evidence type="ECO:0000259" key="1">
    <source>
        <dbReference type="Pfam" id="PF23981"/>
    </source>
</evidence>
<dbReference type="InterPro" id="IPR011004">
    <property type="entry name" value="Trimer_LpxA-like_sf"/>
</dbReference>
<dbReference type="SUPFAM" id="SSF51161">
    <property type="entry name" value="Trimeric LpxA-like enzymes"/>
    <property type="match status" value="1"/>
</dbReference>
<dbReference type="InterPro" id="IPR055713">
    <property type="entry name" value="DUF7289"/>
</dbReference>
<dbReference type="Pfam" id="PF23981">
    <property type="entry name" value="DUF7305"/>
    <property type="match status" value="1"/>
</dbReference>
<protein>
    <recommendedName>
        <fullName evidence="1">DUF7305 domain-containing protein</fullName>
    </recommendedName>
</protein>
<accession>M0D109</accession>
<organism evidence="2 3">
    <name type="scientific">Halosimplex carlsbadense 2-9-1</name>
    <dbReference type="NCBI Taxonomy" id="797114"/>
    <lineage>
        <taxon>Archaea</taxon>
        <taxon>Methanobacteriati</taxon>
        <taxon>Methanobacteriota</taxon>
        <taxon>Stenosarchaea group</taxon>
        <taxon>Halobacteria</taxon>
        <taxon>Halobacteriales</taxon>
        <taxon>Haloarculaceae</taxon>
        <taxon>Halosimplex</taxon>
    </lineage>
</organism>